<keyword evidence="4" id="KW-0804">Transcription</keyword>
<comment type="caution">
    <text evidence="8">The sequence shown here is derived from an EMBL/GenBank/DDBJ whole genome shotgun (WGS) entry which is preliminary data.</text>
</comment>
<evidence type="ECO:0000313" key="9">
    <source>
        <dbReference type="Proteomes" id="UP000243975"/>
    </source>
</evidence>
<dbReference type="PANTHER" id="PTHR31221">
    <property type="entry name" value="WRKY TRANSCRIPTION FACTOR PROTEIN 1-RELATED"/>
    <property type="match status" value="1"/>
</dbReference>
<evidence type="ECO:0000256" key="3">
    <source>
        <dbReference type="ARBA" id="ARBA00023125"/>
    </source>
</evidence>
<dbReference type="GO" id="GO:0003700">
    <property type="term" value="F:DNA-binding transcription factor activity"/>
    <property type="evidence" value="ECO:0007669"/>
    <property type="project" value="InterPro"/>
</dbReference>
<feature type="non-terminal residue" evidence="8">
    <location>
        <position position="1"/>
    </location>
</feature>
<dbReference type="GO" id="GO:0043565">
    <property type="term" value="F:sequence-specific DNA binding"/>
    <property type="evidence" value="ECO:0007669"/>
    <property type="project" value="InterPro"/>
</dbReference>
<dbReference type="Pfam" id="PF03106">
    <property type="entry name" value="WRKY"/>
    <property type="match status" value="1"/>
</dbReference>
<name>A0A103YDQ2_CYNCS</name>
<dbReference type="InterPro" id="IPR036576">
    <property type="entry name" value="WRKY_dom_sf"/>
</dbReference>
<organism evidence="8 9">
    <name type="scientific">Cynara cardunculus var. scolymus</name>
    <name type="common">Globe artichoke</name>
    <name type="synonym">Cynara scolymus</name>
    <dbReference type="NCBI Taxonomy" id="59895"/>
    <lineage>
        <taxon>Eukaryota</taxon>
        <taxon>Viridiplantae</taxon>
        <taxon>Streptophyta</taxon>
        <taxon>Embryophyta</taxon>
        <taxon>Tracheophyta</taxon>
        <taxon>Spermatophyta</taxon>
        <taxon>Magnoliopsida</taxon>
        <taxon>eudicotyledons</taxon>
        <taxon>Gunneridae</taxon>
        <taxon>Pentapetalae</taxon>
        <taxon>asterids</taxon>
        <taxon>campanulids</taxon>
        <taxon>Asterales</taxon>
        <taxon>Asteraceae</taxon>
        <taxon>Carduoideae</taxon>
        <taxon>Cardueae</taxon>
        <taxon>Carduinae</taxon>
        <taxon>Cynara</taxon>
    </lineage>
</organism>
<proteinExistence type="predicted"/>
<keyword evidence="2" id="KW-0805">Transcription regulation</keyword>
<reference evidence="8 9" key="1">
    <citation type="journal article" date="2016" name="Sci. Rep.">
        <title>The genome sequence of the outbreeding globe artichoke constructed de novo incorporating a phase-aware low-pass sequencing strategy of F1 progeny.</title>
        <authorList>
            <person name="Scaglione D."/>
            <person name="Reyes-Chin-Wo S."/>
            <person name="Acquadro A."/>
            <person name="Froenicke L."/>
            <person name="Portis E."/>
            <person name="Beitel C."/>
            <person name="Tirone M."/>
            <person name="Mauro R."/>
            <person name="Lo Monaco A."/>
            <person name="Mauromicale G."/>
            <person name="Faccioli P."/>
            <person name="Cattivelli L."/>
            <person name="Rieseberg L."/>
            <person name="Michelmore R."/>
            <person name="Lanteri S."/>
        </authorList>
    </citation>
    <scope>NUCLEOTIDE SEQUENCE [LARGE SCALE GENOMIC DNA]</scope>
    <source>
        <strain evidence="8">2C</strain>
    </source>
</reference>
<sequence length="236" mass="27096">MDASLPPTSLPPSQDLNSSSSSSLNFPFSSFNDDPIYRLFDFDHTLYYIHNPNPNPNPNPPLFIDLPSYQDSSSSSFPAYVSMKEQSSVLLDLTTANNTAESSHISIDDTCMPQPDSFHRHVSWVSYFNRLFVAKCRDEFNRERVPDETKISFRVKTALEVLDDGYRWRKYGKKKVKSSPNLRINRNYYKCSSTGCEVKKRVERDKDDSSYLIATYIGMHNHEIPSLIPCNTRPTE</sequence>
<dbReference type="PROSITE" id="PS50811">
    <property type="entry name" value="WRKY"/>
    <property type="match status" value="1"/>
</dbReference>
<protein>
    <submittedName>
        <fullName evidence="8">DNA-binding WRKY</fullName>
    </submittedName>
</protein>
<dbReference type="Gene3D" id="2.20.25.80">
    <property type="entry name" value="WRKY domain"/>
    <property type="match status" value="1"/>
</dbReference>
<gene>
    <name evidence="8" type="ORF">Ccrd_014404</name>
</gene>
<evidence type="ECO:0000256" key="5">
    <source>
        <dbReference type="ARBA" id="ARBA00023242"/>
    </source>
</evidence>
<comment type="subcellular location">
    <subcellularLocation>
        <location evidence="1">Nucleus</location>
    </subcellularLocation>
</comment>
<keyword evidence="5" id="KW-0539">Nucleus</keyword>
<dbReference type="EMBL" id="LEKV01001509">
    <property type="protein sequence ID" value="KVI07214.1"/>
    <property type="molecule type" value="Genomic_DNA"/>
</dbReference>
<dbReference type="SMART" id="SM00774">
    <property type="entry name" value="WRKY"/>
    <property type="match status" value="1"/>
</dbReference>
<keyword evidence="3 8" id="KW-0238">DNA-binding</keyword>
<accession>A0A103YDQ2</accession>
<dbReference type="PANTHER" id="PTHR31221:SF283">
    <property type="entry name" value="WRKY DOMAIN-CONTAINING PROTEIN"/>
    <property type="match status" value="1"/>
</dbReference>
<feature type="region of interest" description="Disordered" evidence="6">
    <location>
        <begin position="1"/>
        <end position="20"/>
    </location>
</feature>
<evidence type="ECO:0000256" key="6">
    <source>
        <dbReference type="SAM" id="MobiDB-lite"/>
    </source>
</evidence>
<dbReference type="STRING" id="59895.A0A103YDQ2"/>
<dbReference type="Proteomes" id="UP000243975">
    <property type="component" value="Unassembled WGS sequence"/>
</dbReference>
<feature type="compositionally biased region" description="Low complexity" evidence="6">
    <location>
        <begin position="11"/>
        <end position="20"/>
    </location>
</feature>
<feature type="domain" description="WRKY" evidence="7">
    <location>
        <begin position="157"/>
        <end position="225"/>
    </location>
</feature>
<dbReference type="SUPFAM" id="SSF118290">
    <property type="entry name" value="WRKY DNA-binding domain"/>
    <property type="match status" value="1"/>
</dbReference>
<evidence type="ECO:0000259" key="7">
    <source>
        <dbReference type="PROSITE" id="PS50811"/>
    </source>
</evidence>
<dbReference type="AlphaFoldDB" id="A0A103YDQ2"/>
<evidence type="ECO:0000256" key="1">
    <source>
        <dbReference type="ARBA" id="ARBA00004123"/>
    </source>
</evidence>
<dbReference type="GO" id="GO:0005634">
    <property type="term" value="C:nucleus"/>
    <property type="evidence" value="ECO:0007669"/>
    <property type="project" value="UniProtKB-SubCell"/>
</dbReference>
<evidence type="ECO:0000256" key="2">
    <source>
        <dbReference type="ARBA" id="ARBA00023015"/>
    </source>
</evidence>
<keyword evidence="9" id="KW-1185">Reference proteome</keyword>
<evidence type="ECO:0000256" key="4">
    <source>
        <dbReference type="ARBA" id="ARBA00023163"/>
    </source>
</evidence>
<evidence type="ECO:0000313" key="8">
    <source>
        <dbReference type="EMBL" id="KVI07214.1"/>
    </source>
</evidence>
<dbReference type="InterPro" id="IPR003657">
    <property type="entry name" value="WRKY_dom"/>
</dbReference>
<dbReference type="InterPro" id="IPR044810">
    <property type="entry name" value="WRKY_plant"/>
</dbReference>
<dbReference type="Gramene" id="KVI07214">
    <property type="protein sequence ID" value="KVI07214"/>
    <property type="gene ID" value="Ccrd_014404"/>
</dbReference>